<evidence type="ECO:0000313" key="6">
    <source>
        <dbReference type="EMBL" id="PSL04772.1"/>
    </source>
</evidence>
<keyword evidence="3" id="KW-0804">Transcription</keyword>
<name>A0A2P8E5N0_9ACTN</name>
<dbReference type="InterPro" id="IPR009057">
    <property type="entry name" value="Homeodomain-like_sf"/>
</dbReference>
<evidence type="ECO:0000256" key="4">
    <source>
        <dbReference type="PROSITE-ProRule" id="PRU00335"/>
    </source>
</evidence>
<dbReference type="PRINTS" id="PR00455">
    <property type="entry name" value="HTHTETR"/>
</dbReference>
<organism evidence="6 7">
    <name type="scientific">Haloactinopolyspora alba</name>
    <dbReference type="NCBI Taxonomy" id="648780"/>
    <lineage>
        <taxon>Bacteria</taxon>
        <taxon>Bacillati</taxon>
        <taxon>Actinomycetota</taxon>
        <taxon>Actinomycetes</taxon>
        <taxon>Jiangellales</taxon>
        <taxon>Jiangellaceae</taxon>
        <taxon>Haloactinopolyspora</taxon>
    </lineage>
</organism>
<gene>
    <name evidence="6" type="ORF">CLV30_105239</name>
</gene>
<dbReference type="SUPFAM" id="SSF46689">
    <property type="entry name" value="Homeodomain-like"/>
    <property type="match status" value="1"/>
</dbReference>
<dbReference type="GO" id="GO:0003700">
    <property type="term" value="F:DNA-binding transcription factor activity"/>
    <property type="evidence" value="ECO:0007669"/>
    <property type="project" value="TreeGrafter"/>
</dbReference>
<dbReference type="Gene3D" id="1.10.357.10">
    <property type="entry name" value="Tetracycline Repressor, domain 2"/>
    <property type="match status" value="1"/>
</dbReference>
<evidence type="ECO:0000259" key="5">
    <source>
        <dbReference type="PROSITE" id="PS50977"/>
    </source>
</evidence>
<reference evidence="6 7" key="1">
    <citation type="submission" date="2018-03" db="EMBL/GenBank/DDBJ databases">
        <title>Genomic Encyclopedia of Archaeal and Bacterial Type Strains, Phase II (KMG-II): from individual species to whole genera.</title>
        <authorList>
            <person name="Goeker M."/>
        </authorList>
    </citation>
    <scope>NUCLEOTIDE SEQUENCE [LARGE SCALE GENOMIC DNA]</scope>
    <source>
        <strain evidence="6 7">DSM 45211</strain>
    </source>
</reference>
<evidence type="ECO:0000256" key="1">
    <source>
        <dbReference type="ARBA" id="ARBA00023015"/>
    </source>
</evidence>
<evidence type="ECO:0000256" key="2">
    <source>
        <dbReference type="ARBA" id="ARBA00023125"/>
    </source>
</evidence>
<proteinExistence type="predicted"/>
<protein>
    <submittedName>
        <fullName evidence="6">TetR family transcriptional regulator</fullName>
    </submittedName>
</protein>
<dbReference type="GO" id="GO:0000976">
    <property type="term" value="F:transcription cis-regulatory region binding"/>
    <property type="evidence" value="ECO:0007669"/>
    <property type="project" value="TreeGrafter"/>
</dbReference>
<dbReference type="EMBL" id="PYGE01000005">
    <property type="protein sequence ID" value="PSL04772.1"/>
    <property type="molecule type" value="Genomic_DNA"/>
</dbReference>
<sequence>MPSIDSPQNARSRRTRTALLDATRALIEEEGFDALTTTSAAERAGVSRRAVYLHFSSRNELLAALYRHLGETEDLGTSLQAVWNSPDAVTALDEWAHHMARSHPRILAVSRAIERARYTDDDAAGLWNLTMSNWLTGCTRLMEWLDADGALSPSWTVSSAADMLWALMSWDLLERLTADRGWAPEQFGEQYAAMLTATFVRPGAPERGGAV</sequence>
<dbReference type="OrthoDB" id="7186128at2"/>
<keyword evidence="1" id="KW-0805">Transcription regulation</keyword>
<dbReference type="Proteomes" id="UP000243528">
    <property type="component" value="Unassembled WGS sequence"/>
</dbReference>
<feature type="DNA-binding region" description="H-T-H motif" evidence="4">
    <location>
        <begin position="36"/>
        <end position="55"/>
    </location>
</feature>
<dbReference type="PROSITE" id="PS50977">
    <property type="entry name" value="HTH_TETR_2"/>
    <property type="match status" value="1"/>
</dbReference>
<keyword evidence="7" id="KW-1185">Reference proteome</keyword>
<dbReference type="AlphaFoldDB" id="A0A2P8E5N0"/>
<evidence type="ECO:0000313" key="7">
    <source>
        <dbReference type="Proteomes" id="UP000243528"/>
    </source>
</evidence>
<dbReference type="InterPro" id="IPR050109">
    <property type="entry name" value="HTH-type_TetR-like_transc_reg"/>
</dbReference>
<dbReference type="Pfam" id="PF00440">
    <property type="entry name" value="TetR_N"/>
    <property type="match status" value="1"/>
</dbReference>
<comment type="caution">
    <text evidence="6">The sequence shown here is derived from an EMBL/GenBank/DDBJ whole genome shotgun (WGS) entry which is preliminary data.</text>
</comment>
<dbReference type="PANTHER" id="PTHR30055:SF234">
    <property type="entry name" value="HTH-TYPE TRANSCRIPTIONAL REGULATOR BETI"/>
    <property type="match status" value="1"/>
</dbReference>
<dbReference type="PANTHER" id="PTHR30055">
    <property type="entry name" value="HTH-TYPE TRANSCRIPTIONAL REGULATOR RUTR"/>
    <property type="match status" value="1"/>
</dbReference>
<accession>A0A2P8E5N0</accession>
<keyword evidence="2 4" id="KW-0238">DNA-binding</keyword>
<dbReference type="InterPro" id="IPR001647">
    <property type="entry name" value="HTH_TetR"/>
</dbReference>
<evidence type="ECO:0000256" key="3">
    <source>
        <dbReference type="ARBA" id="ARBA00023163"/>
    </source>
</evidence>
<dbReference type="RefSeq" id="WP_106536957.1">
    <property type="nucleotide sequence ID" value="NZ_PYGE01000005.1"/>
</dbReference>
<feature type="domain" description="HTH tetR-type" evidence="5">
    <location>
        <begin position="13"/>
        <end position="73"/>
    </location>
</feature>